<sequence length="695" mass="79565">MSSFVYPSLNPRRNEIRLLYPILKEGPKDSLRDETLLKKDEEFIVKPDLALEFELLPASLDDAPAYTALSYVWGDQSSPEVIKVNGVPFEVGQNLFCALCHMQYKHIAPAIWIDAICINQGDNLEKNDQIPRMTSIYSGARDVLIWLGPEGEGISEYAEILHMMLELVRAKFNGLEYPREYAESGAILELPGAAIEALHTKDRLSTTRFHDLLDLLEYQNSTILVRDWWYPMLPQAITNNRPSQERLERIIRLSRPQNDYHTSFFCLRLDYNTRWLAFETLKSIYCTDHEKALGAKDDRDRIFALRGLAEEDFKKLGVEVDYTKQCYEIYIQFAQGLIQSGNLDVLSLCYLQDLHGSNACRFSAGPFICDKTKLPSWAPDWTVPMEGPYRPFKLRLKPLFAASGKSSVLCSFGTYTGADGKACGKSATLRGHLVDEVIKVGLPHVLTNVSGRELDYGILGLLKEVEDFGEESRRLGYNVYTERQLAEAVWRVPSWDYESLVTETLFRRTTKLTEARHFTGLSAVKATILDYKIEDIRVAQTSSFLSTLWRWFTIKSHQILKWIYLNQYSYYASYYRSTLNSPQTRTDPNWRWSGLDVLGMNGRTQAEWQMHWGLMMLNRSDRVFLTKHGYMGLGPDSVKAGDTACIFHGAQVPHILRKRDEGRPGYTLVGPAFVYGAMDGELMHGEREHVDFEIF</sequence>
<evidence type="ECO:0000313" key="2">
    <source>
        <dbReference type="EMBL" id="KAF2686875.1"/>
    </source>
</evidence>
<organism evidence="2 3">
    <name type="scientific">Lentithecium fluviatile CBS 122367</name>
    <dbReference type="NCBI Taxonomy" id="1168545"/>
    <lineage>
        <taxon>Eukaryota</taxon>
        <taxon>Fungi</taxon>
        <taxon>Dikarya</taxon>
        <taxon>Ascomycota</taxon>
        <taxon>Pezizomycotina</taxon>
        <taxon>Dothideomycetes</taxon>
        <taxon>Pleosporomycetidae</taxon>
        <taxon>Pleosporales</taxon>
        <taxon>Massarineae</taxon>
        <taxon>Lentitheciaceae</taxon>
        <taxon>Lentithecium</taxon>
    </lineage>
</organism>
<protein>
    <recommendedName>
        <fullName evidence="1">Heterokaryon incompatibility domain-containing protein</fullName>
    </recommendedName>
</protein>
<reference evidence="2" key="1">
    <citation type="journal article" date="2020" name="Stud. Mycol.">
        <title>101 Dothideomycetes genomes: a test case for predicting lifestyles and emergence of pathogens.</title>
        <authorList>
            <person name="Haridas S."/>
            <person name="Albert R."/>
            <person name="Binder M."/>
            <person name="Bloem J."/>
            <person name="Labutti K."/>
            <person name="Salamov A."/>
            <person name="Andreopoulos B."/>
            <person name="Baker S."/>
            <person name="Barry K."/>
            <person name="Bills G."/>
            <person name="Bluhm B."/>
            <person name="Cannon C."/>
            <person name="Castanera R."/>
            <person name="Culley D."/>
            <person name="Daum C."/>
            <person name="Ezra D."/>
            <person name="Gonzalez J."/>
            <person name="Henrissat B."/>
            <person name="Kuo A."/>
            <person name="Liang C."/>
            <person name="Lipzen A."/>
            <person name="Lutzoni F."/>
            <person name="Magnuson J."/>
            <person name="Mondo S."/>
            <person name="Nolan M."/>
            <person name="Ohm R."/>
            <person name="Pangilinan J."/>
            <person name="Park H.-J."/>
            <person name="Ramirez L."/>
            <person name="Alfaro M."/>
            <person name="Sun H."/>
            <person name="Tritt A."/>
            <person name="Yoshinaga Y."/>
            <person name="Zwiers L.-H."/>
            <person name="Turgeon B."/>
            <person name="Goodwin S."/>
            <person name="Spatafora J."/>
            <person name="Crous P."/>
            <person name="Grigoriev I."/>
        </authorList>
    </citation>
    <scope>NUCLEOTIDE SEQUENCE</scope>
    <source>
        <strain evidence="2">CBS 122367</strain>
    </source>
</reference>
<dbReference type="Pfam" id="PF06985">
    <property type="entry name" value="HET"/>
    <property type="match status" value="1"/>
</dbReference>
<evidence type="ECO:0000313" key="3">
    <source>
        <dbReference type="Proteomes" id="UP000799291"/>
    </source>
</evidence>
<dbReference type="InterPro" id="IPR010730">
    <property type="entry name" value="HET"/>
</dbReference>
<proteinExistence type="predicted"/>
<evidence type="ECO:0000259" key="1">
    <source>
        <dbReference type="Pfam" id="PF06985"/>
    </source>
</evidence>
<dbReference type="InterPro" id="IPR052895">
    <property type="entry name" value="HetReg/Transcr_Mod"/>
</dbReference>
<accession>A0A6G1J9N6</accession>
<dbReference type="PANTHER" id="PTHR24148">
    <property type="entry name" value="ANKYRIN REPEAT DOMAIN-CONTAINING PROTEIN 39 HOMOLOG-RELATED"/>
    <property type="match status" value="1"/>
</dbReference>
<feature type="domain" description="Heterokaryon incompatibility" evidence="1">
    <location>
        <begin position="66"/>
        <end position="152"/>
    </location>
</feature>
<dbReference type="Pfam" id="PF26639">
    <property type="entry name" value="Het-6_barrel"/>
    <property type="match status" value="1"/>
</dbReference>
<dbReference type="Proteomes" id="UP000799291">
    <property type="component" value="Unassembled WGS sequence"/>
</dbReference>
<name>A0A6G1J9N6_9PLEO</name>
<gene>
    <name evidence="2" type="ORF">K458DRAFT_416207</name>
</gene>
<dbReference type="OrthoDB" id="2157530at2759"/>
<dbReference type="EMBL" id="MU005576">
    <property type="protein sequence ID" value="KAF2686875.1"/>
    <property type="molecule type" value="Genomic_DNA"/>
</dbReference>
<keyword evidence="3" id="KW-1185">Reference proteome</keyword>
<dbReference type="PANTHER" id="PTHR24148:SF73">
    <property type="entry name" value="HET DOMAIN PROTEIN (AFU_ORTHOLOGUE AFUA_8G01020)"/>
    <property type="match status" value="1"/>
</dbReference>
<dbReference type="AlphaFoldDB" id="A0A6G1J9N6"/>